<proteinExistence type="predicted"/>
<gene>
    <name evidence="4" type="ORF">BE08_31160</name>
</gene>
<dbReference type="PANTHER" id="PTHR43072">
    <property type="entry name" value="N-ACETYLTRANSFERASE"/>
    <property type="match status" value="1"/>
</dbReference>
<comment type="caution">
    <text evidence="4">The sequence shown here is derived from an EMBL/GenBank/DDBJ whole genome shotgun (WGS) entry which is preliminary data.</text>
</comment>
<dbReference type="PANTHER" id="PTHR43072:SF51">
    <property type="entry name" value="ABC SUPERFAMILY TRANSPORT PROTEIN"/>
    <property type="match status" value="1"/>
</dbReference>
<dbReference type="InterPro" id="IPR000182">
    <property type="entry name" value="GNAT_dom"/>
</dbReference>
<evidence type="ECO:0000256" key="1">
    <source>
        <dbReference type="ARBA" id="ARBA00022679"/>
    </source>
</evidence>
<evidence type="ECO:0000313" key="4">
    <source>
        <dbReference type="EMBL" id="KYF58995.1"/>
    </source>
</evidence>
<dbReference type="CDD" id="cd04301">
    <property type="entry name" value="NAT_SF"/>
    <property type="match status" value="1"/>
</dbReference>
<dbReference type="AlphaFoldDB" id="A0A150PTE9"/>
<accession>A0A150PTE9</accession>
<dbReference type="GO" id="GO:0016747">
    <property type="term" value="F:acyltransferase activity, transferring groups other than amino-acyl groups"/>
    <property type="evidence" value="ECO:0007669"/>
    <property type="project" value="InterPro"/>
</dbReference>
<feature type="domain" description="N-acetyltransferase" evidence="3">
    <location>
        <begin position="1"/>
        <end position="214"/>
    </location>
</feature>
<dbReference type="SUPFAM" id="SSF55729">
    <property type="entry name" value="Acyl-CoA N-acyltransferases (Nat)"/>
    <property type="match status" value="1"/>
</dbReference>
<name>A0A150PTE9_SORCE</name>
<dbReference type="EMBL" id="JELY01000551">
    <property type="protein sequence ID" value="KYF58995.1"/>
    <property type="molecule type" value="Genomic_DNA"/>
</dbReference>
<evidence type="ECO:0000256" key="2">
    <source>
        <dbReference type="ARBA" id="ARBA00023315"/>
    </source>
</evidence>
<evidence type="ECO:0000259" key="3">
    <source>
        <dbReference type="PROSITE" id="PS51186"/>
    </source>
</evidence>
<dbReference type="InterPro" id="IPR016181">
    <property type="entry name" value="Acyl_CoA_acyltransferase"/>
</dbReference>
<dbReference type="Proteomes" id="UP000075420">
    <property type="component" value="Unassembled WGS sequence"/>
</dbReference>
<reference evidence="4 5" key="1">
    <citation type="submission" date="2014-02" db="EMBL/GenBank/DDBJ databases">
        <title>The small core and large imbalanced accessory genome model reveals a collaborative survival strategy of Sorangium cellulosum strains in nature.</title>
        <authorList>
            <person name="Han K."/>
            <person name="Peng R."/>
            <person name="Blom J."/>
            <person name="Li Y.-Z."/>
        </authorList>
    </citation>
    <scope>NUCLEOTIDE SEQUENCE [LARGE SCALE GENOMIC DNA]</scope>
    <source>
        <strain evidence="4 5">So0157-25</strain>
    </source>
</reference>
<keyword evidence="1 4" id="KW-0808">Transferase</keyword>
<dbReference type="Pfam" id="PF00583">
    <property type="entry name" value="Acetyltransf_1"/>
    <property type="match status" value="1"/>
</dbReference>
<evidence type="ECO:0000313" key="5">
    <source>
        <dbReference type="Proteomes" id="UP000075420"/>
    </source>
</evidence>
<dbReference type="PROSITE" id="PS51186">
    <property type="entry name" value="GNAT"/>
    <property type="match status" value="1"/>
</dbReference>
<dbReference type="Gene3D" id="3.40.630.30">
    <property type="match status" value="1"/>
</dbReference>
<organism evidence="4 5">
    <name type="scientific">Sorangium cellulosum</name>
    <name type="common">Polyangium cellulosum</name>
    <dbReference type="NCBI Taxonomy" id="56"/>
    <lineage>
        <taxon>Bacteria</taxon>
        <taxon>Pseudomonadati</taxon>
        <taxon>Myxococcota</taxon>
        <taxon>Polyangia</taxon>
        <taxon>Polyangiales</taxon>
        <taxon>Polyangiaceae</taxon>
        <taxon>Sorangium</taxon>
    </lineage>
</organism>
<protein>
    <submittedName>
        <fullName evidence="4">GCN5 family acetyltransferase</fullName>
    </submittedName>
</protein>
<keyword evidence="2" id="KW-0012">Acyltransferase</keyword>
<sequence>MQVRSYRPSDHDALRALFARAGEGSPTATLWQHPESEADLYLEPYLRADPDSVFLALVDGVPVGYLTGCLDSGASPNAAELMARVIKEHRLISRRGPAIFFARSVVDLVSARLRRVQTAAEGFSDPRWPAHLHINVAPEARRSGAGRALMEAWFDRLRARRVPGCYLQTVVQNERAIGFFERMGFIKHGPTPEIPGLRYRGARVHQQTMVRAFDTGQGPAGSASVTEAP</sequence>